<protein>
    <recommendedName>
        <fullName evidence="4">Chromosome condensation regulator RCC1</fullName>
    </recommendedName>
</protein>
<dbReference type="EMBL" id="CP117988">
    <property type="protein sequence ID" value="WDG08324.1"/>
    <property type="molecule type" value="Genomic_DNA"/>
</dbReference>
<sequence length="403" mass="43143">MKKNIKLNMLTSIITLSTFSLAVHSEEAFNLDNYSYVKSSIISNISIGFKDKTAYSFSGRKENFFSPIQTNVIDAAISFGAIAYLKDDGSVIVKGSETFGGDTSRVQHLISEDVKSITADLHGFSALKNNGDVVWWRGARAANSPDNVEGIVANNIETIYAARDIYFAGIDSDGKVQAWGTADKVNPQIYFSDVEGNIQGQVSKIISTDMAFSVLSQPEGKVTSWGVSNQGGNQTIPVDISSNLQNDIVDIASTRKAFAAINKNGDVYTWGSNQCGATQERITNVTSLVGNKCAFAGIKKDGSVVAWGAINSGGEIPEAVATQLVDITSIYASPNRGNFAALSKLGKVTVWGENSQDFKAISSLVSHDVVSVSIDKNNQFTAIKKDGSRVIWGGDRFAEIGAN</sequence>
<dbReference type="Proteomes" id="UP001219537">
    <property type="component" value="Chromosome 1"/>
</dbReference>
<gene>
    <name evidence="2" type="ORF">PUN50_16685</name>
</gene>
<reference evidence="2" key="1">
    <citation type="submission" date="2023-02" db="EMBL/GenBank/DDBJ databases">
        <title>Isolation, identification, and genome analysis of Vibrio campbellii in the Penaeus vannamei larvae stage.</title>
        <authorList>
            <person name="Huang T."/>
            <person name="Zhang B."/>
        </authorList>
    </citation>
    <scope>NUCLEOTIDE SEQUENCE</scope>
    <source>
        <strain evidence="2">20220413_1</strain>
    </source>
</reference>
<dbReference type="Gene3D" id="2.130.10.30">
    <property type="entry name" value="Regulator of chromosome condensation 1/beta-lactamase-inhibitor protein II"/>
    <property type="match status" value="2"/>
</dbReference>
<feature type="chain" id="PRO_5042917008" description="Chromosome condensation regulator RCC1" evidence="1">
    <location>
        <begin position="23"/>
        <end position="403"/>
    </location>
</feature>
<evidence type="ECO:0000313" key="3">
    <source>
        <dbReference type="Proteomes" id="UP001219537"/>
    </source>
</evidence>
<dbReference type="InterPro" id="IPR009091">
    <property type="entry name" value="RCC1/BLIP-II"/>
</dbReference>
<proteinExistence type="predicted"/>
<dbReference type="AlphaFoldDB" id="A0AAQ3AYH8"/>
<dbReference type="SUPFAM" id="SSF50985">
    <property type="entry name" value="RCC1/BLIP-II"/>
    <property type="match status" value="2"/>
</dbReference>
<name>A0AAQ3AYH8_9VIBR</name>
<organism evidence="2 3">
    <name type="scientific">Vibrio campbellii</name>
    <dbReference type="NCBI Taxonomy" id="680"/>
    <lineage>
        <taxon>Bacteria</taxon>
        <taxon>Pseudomonadati</taxon>
        <taxon>Pseudomonadota</taxon>
        <taxon>Gammaproteobacteria</taxon>
        <taxon>Vibrionales</taxon>
        <taxon>Vibrionaceae</taxon>
        <taxon>Vibrio</taxon>
    </lineage>
</organism>
<keyword evidence="1" id="KW-0732">Signal</keyword>
<evidence type="ECO:0000256" key="1">
    <source>
        <dbReference type="SAM" id="SignalP"/>
    </source>
</evidence>
<evidence type="ECO:0008006" key="4">
    <source>
        <dbReference type="Google" id="ProtNLM"/>
    </source>
</evidence>
<accession>A0AAQ3AYH8</accession>
<dbReference type="Pfam" id="PF13540">
    <property type="entry name" value="RCC1_2"/>
    <property type="match status" value="1"/>
</dbReference>
<dbReference type="RefSeq" id="WP_274290688.1">
    <property type="nucleotide sequence ID" value="NZ_CP117988.1"/>
</dbReference>
<feature type="signal peptide" evidence="1">
    <location>
        <begin position="1"/>
        <end position="22"/>
    </location>
</feature>
<evidence type="ECO:0000313" key="2">
    <source>
        <dbReference type="EMBL" id="WDG08324.1"/>
    </source>
</evidence>